<sequence length="119" mass="13298">MKIFLLRVPESEPLQVPAGSIQRRNTDGLCEVDIPLPVTLGDPGSSRQEVMVVAETPPIGVLEVQHNFTELPRIRSERTPFELHYPRMVDRMRAEAHVGKAHGPDDGDATRIDGEHLRT</sequence>
<organism evidence="2 3">
    <name type="scientific">Mycolicibacterium hodleri</name>
    <dbReference type="NCBI Taxonomy" id="49897"/>
    <lineage>
        <taxon>Bacteria</taxon>
        <taxon>Bacillati</taxon>
        <taxon>Actinomycetota</taxon>
        <taxon>Actinomycetes</taxon>
        <taxon>Mycobacteriales</taxon>
        <taxon>Mycobacteriaceae</taxon>
        <taxon>Mycolicibacterium</taxon>
    </lineage>
</organism>
<feature type="region of interest" description="Disordered" evidence="1">
    <location>
        <begin position="97"/>
        <end position="119"/>
    </location>
</feature>
<keyword evidence="3" id="KW-1185">Reference proteome</keyword>
<dbReference type="AlphaFoldDB" id="A0A544W638"/>
<name>A0A544W638_9MYCO</name>
<proteinExistence type="predicted"/>
<evidence type="ECO:0000256" key="1">
    <source>
        <dbReference type="SAM" id="MobiDB-lite"/>
    </source>
</evidence>
<dbReference type="EMBL" id="VIFX01000005">
    <property type="protein sequence ID" value="TQR87695.1"/>
    <property type="molecule type" value="Genomic_DNA"/>
</dbReference>
<dbReference type="Proteomes" id="UP000315759">
    <property type="component" value="Unassembled WGS sequence"/>
</dbReference>
<evidence type="ECO:0000313" key="3">
    <source>
        <dbReference type="Proteomes" id="UP000315759"/>
    </source>
</evidence>
<accession>A0A544W638</accession>
<dbReference type="RefSeq" id="WP_142551147.1">
    <property type="nucleotide sequence ID" value="NZ_VIFX01000005.1"/>
</dbReference>
<protein>
    <submittedName>
        <fullName evidence="2">Uncharacterized protein</fullName>
    </submittedName>
</protein>
<reference evidence="2 3" key="1">
    <citation type="submission" date="2018-10" db="EMBL/GenBank/DDBJ databases">
        <title>Draft genome of Mycobacterium hodleri strain B.</title>
        <authorList>
            <person name="Amande T.J."/>
            <person name="Mcgenity T.J."/>
        </authorList>
    </citation>
    <scope>NUCLEOTIDE SEQUENCE [LARGE SCALE GENOMIC DNA]</scope>
    <source>
        <strain evidence="2 3">B</strain>
    </source>
</reference>
<evidence type="ECO:0000313" key="2">
    <source>
        <dbReference type="EMBL" id="TQR87695.1"/>
    </source>
</evidence>
<comment type="caution">
    <text evidence="2">The sequence shown here is derived from an EMBL/GenBank/DDBJ whole genome shotgun (WGS) entry which is preliminary data.</text>
</comment>
<gene>
    <name evidence="2" type="ORF">D8S82_05775</name>
</gene>